<dbReference type="STRING" id="1121390.SAMN02746041_00593"/>
<evidence type="ECO:0000313" key="4">
    <source>
        <dbReference type="Proteomes" id="UP000192783"/>
    </source>
</evidence>
<dbReference type="EMBL" id="FWXF01000002">
    <property type="protein sequence ID" value="SMC18967.1"/>
    <property type="molecule type" value="Genomic_DNA"/>
</dbReference>
<dbReference type="InterPro" id="IPR001623">
    <property type="entry name" value="DnaJ_domain"/>
</dbReference>
<dbReference type="InterPro" id="IPR036869">
    <property type="entry name" value="J_dom_sf"/>
</dbReference>
<evidence type="ECO:0000259" key="2">
    <source>
        <dbReference type="PROSITE" id="PS50076"/>
    </source>
</evidence>
<dbReference type="SUPFAM" id="SSF46565">
    <property type="entry name" value="Chaperone J-domain"/>
    <property type="match status" value="1"/>
</dbReference>
<accession>A0A1W1X544</accession>
<feature type="region of interest" description="Disordered" evidence="1">
    <location>
        <begin position="135"/>
        <end position="173"/>
    </location>
</feature>
<protein>
    <submittedName>
        <fullName evidence="3">DnaJ domain</fullName>
    </submittedName>
</protein>
<evidence type="ECO:0000256" key="1">
    <source>
        <dbReference type="SAM" id="MobiDB-lite"/>
    </source>
</evidence>
<dbReference type="PROSITE" id="PS50076">
    <property type="entry name" value="DNAJ_2"/>
    <property type="match status" value="1"/>
</dbReference>
<proteinExistence type="predicted"/>
<gene>
    <name evidence="3" type="ORF">SAMN02746041_00593</name>
</gene>
<dbReference type="Pfam" id="PF00226">
    <property type="entry name" value="DnaJ"/>
    <property type="match status" value="1"/>
</dbReference>
<reference evidence="3 4" key="1">
    <citation type="submission" date="2017-04" db="EMBL/GenBank/DDBJ databases">
        <authorList>
            <person name="Afonso C.L."/>
            <person name="Miller P.J."/>
            <person name="Scott M.A."/>
            <person name="Spackman E."/>
            <person name="Goraichik I."/>
            <person name="Dimitrov K.M."/>
            <person name="Suarez D.L."/>
            <person name="Swayne D.E."/>
        </authorList>
    </citation>
    <scope>NUCLEOTIDE SEQUENCE [LARGE SCALE GENOMIC DNA]</scope>
    <source>
        <strain evidence="3 4">DSM 13146</strain>
    </source>
</reference>
<name>A0A1W1X544_9BACT</name>
<organism evidence="3 4">
    <name type="scientific">Desulfacinum hydrothermale DSM 13146</name>
    <dbReference type="NCBI Taxonomy" id="1121390"/>
    <lineage>
        <taxon>Bacteria</taxon>
        <taxon>Pseudomonadati</taxon>
        <taxon>Thermodesulfobacteriota</taxon>
        <taxon>Syntrophobacteria</taxon>
        <taxon>Syntrophobacterales</taxon>
        <taxon>Syntrophobacteraceae</taxon>
        <taxon>Desulfacinum</taxon>
    </lineage>
</organism>
<dbReference type="Gene3D" id="1.10.287.110">
    <property type="entry name" value="DnaJ domain"/>
    <property type="match status" value="1"/>
</dbReference>
<evidence type="ECO:0000313" key="3">
    <source>
        <dbReference type="EMBL" id="SMC18967.1"/>
    </source>
</evidence>
<dbReference type="Proteomes" id="UP000192783">
    <property type="component" value="Unassembled WGS sequence"/>
</dbReference>
<dbReference type="AlphaFoldDB" id="A0A1W1X544"/>
<keyword evidence="4" id="KW-1185">Reference proteome</keyword>
<dbReference type="CDD" id="cd06257">
    <property type="entry name" value="DnaJ"/>
    <property type="match status" value="1"/>
</dbReference>
<feature type="compositionally biased region" description="Basic residues" evidence="1">
    <location>
        <begin position="138"/>
        <end position="150"/>
    </location>
</feature>
<dbReference type="RefSeq" id="WP_084056124.1">
    <property type="nucleotide sequence ID" value="NZ_FWXF01000002.1"/>
</dbReference>
<dbReference type="InterPro" id="IPR037257">
    <property type="entry name" value="T2SS_E_N_sf"/>
</dbReference>
<dbReference type="SUPFAM" id="SSF160246">
    <property type="entry name" value="EspE N-terminal domain-like"/>
    <property type="match status" value="1"/>
</dbReference>
<feature type="domain" description="J" evidence="2">
    <location>
        <begin position="60"/>
        <end position="122"/>
    </location>
</feature>
<sequence length="304" mass="35201">MRLFVAEKRWAVSRENLWTDELLGSTRCLQGPGRRTGNLRTLISSREEILRACSELFGPHVRGDLGFLSRIDAAAVKKAFRHRALATHPDRIRQISGTADPSAHDAFLRVKEAYDLLDRLLAQHGPGAISRVLVQSRRCAHPTPRRRPRRSPSPPTAPRQRTRRATAGPGFTSFRMPQRPLRFGEFLYFRRVITWHQLIEALVWQRRQRPRLGEIASRWRWISQEELEAYLRGKAPGDRIGQVLVRHGLITPFQLRVLLYQQRRLQRPIGHFFVDAGLLSPHVLDQLLRHQAVHNRKTLQRKPA</sequence>